<proteinExistence type="inferred from homology"/>
<dbReference type="PANTHER" id="PTHR37423:SF2">
    <property type="entry name" value="MEMBRANE-BOUND LYTIC MUREIN TRANSGLYCOSYLASE C"/>
    <property type="match status" value="1"/>
</dbReference>
<dbReference type="Pfam" id="PF01464">
    <property type="entry name" value="SLT"/>
    <property type="match status" value="1"/>
</dbReference>
<dbReference type="SUPFAM" id="SSF53955">
    <property type="entry name" value="Lysozyme-like"/>
    <property type="match status" value="1"/>
</dbReference>
<dbReference type="Gene3D" id="1.10.530.10">
    <property type="match status" value="1"/>
</dbReference>
<sequence length="314" mass="36244">MQKSSQALLYFLVFVALGMSAYALWKSPETAEQSLPETADVALLKTMPNPGKDDSLRLFDLPEELTFAGEKVPLDVPDVKERLEREIYVNAYWQSNMILLMKRSSKYLPQIEAILAENQVPEDFKYLAMAESALMNVTSPAGARGFWQIMEGTAKDYGLEVSRDVDERYHLAKSTTAATKYLNKAHRRFGDWTAVAASYNIGQAGFERRQRDQFAHDYYDLYLNEETSRYLFRILAFKVIFENPGDFGFHLRPSDYYQNPTFRTVKVDSDINNLAAWAKDQGSTYKELKLYNPWLRDKDLNVRRGKSYQIQLPE</sequence>
<accession>A0ABY6MFX3</accession>
<protein>
    <submittedName>
        <fullName evidence="3">Transglycosylase SLT domain-containing protein</fullName>
    </submittedName>
</protein>
<dbReference type="InterPro" id="IPR023346">
    <property type="entry name" value="Lysozyme-like_dom_sf"/>
</dbReference>
<evidence type="ECO:0000256" key="1">
    <source>
        <dbReference type="ARBA" id="ARBA00007734"/>
    </source>
</evidence>
<dbReference type="RefSeq" id="WP_264807810.1">
    <property type="nucleotide sequence ID" value="NZ_CP110226.1"/>
</dbReference>
<feature type="domain" description="Transglycosylase SLT" evidence="2">
    <location>
        <begin position="112"/>
        <end position="216"/>
    </location>
</feature>
<gene>
    <name evidence="3" type="ORF">OM944_11735</name>
</gene>
<dbReference type="CDD" id="cd16894">
    <property type="entry name" value="MltD-like"/>
    <property type="match status" value="1"/>
</dbReference>
<name>A0ABY6MFX3_9BACT</name>
<evidence type="ECO:0000259" key="2">
    <source>
        <dbReference type="Pfam" id="PF01464"/>
    </source>
</evidence>
<evidence type="ECO:0000313" key="3">
    <source>
        <dbReference type="EMBL" id="UZD21337.1"/>
    </source>
</evidence>
<dbReference type="PANTHER" id="PTHR37423">
    <property type="entry name" value="SOLUBLE LYTIC MUREIN TRANSGLYCOSYLASE-RELATED"/>
    <property type="match status" value="1"/>
</dbReference>
<evidence type="ECO:0000313" key="4">
    <source>
        <dbReference type="Proteomes" id="UP001163156"/>
    </source>
</evidence>
<comment type="similarity">
    <text evidence="1">Belongs to the transglycosylase Slt family.</text>
</comment>
<reference evidence="3" key="1">
    <citation type="submission" date="2022-10" db="EMBL/GenBank/DDBJ databases">
        <title>Algoriphagus sp. a novel bacteria isolate from halophytes salicornia europaea.</title>
        <authorList>
            <person name="Peng Y."/>
            <person name="Jiang L."/>
            <person name="Lee J."/>
        </authorList>
    </citation>
    <scope>NUCLEOTIDE SEQUENCE</scope>
    <source>
        <strain evidence="3">TR-M5</strain>
    </source>
</reference>
<dbReference type="InterPro" id="IPR008258">
    <property type="entry name" value="Transglycosylase_SLT_dom_1"/>
</dbReference>
<dbReference type="EMBL" id="CP110226">
    <property type="protein sequence ID" value="UZD21337.1"/>
    <property type="molecule type" value="Genomic_DNA"/>
</dbReference>
<keyword evidence="4" id="KW-1185">Reference proteome</keyword>
<organism evidence="3 4">
    <name type="scientific">Algoriphagus halophytocola</name>
    <dbReference type="NCBI Taxonomy" id="2991499"/>
    <lineage>
        <taxon>Bacteria</taxon>
        <taxon>Pseudomonadati</taxon>
        <taxon>Bacteroidota</taxon>
        <taxon>Cytophagia</taxon>
        <taxon>Cytophagales</taxon>
        <taxon>Cyclobacteriaceae</taxon>
        <taxon>Algoriphagus</taxon>
    </lineage>
</organism>
<dbReference type="Proteomes" id="UP001163156">
    <property type="component" value="Chromosome"/>
</dbReference>